<dbReference type="GO" id="GO:0005886">
    <property type="term" value="C:plasma membrane"/>
    <property type="evidence" value="ECO:0007669"/>
    <property type="project" value="TreeGrafter"/>
</dbReference>
<dbReference type="PANTHER" id="PTHR23508">
    <property type="entry name" value="CARBOXYLIC ACID TRANSPORTER PROTEIN HOMOLOG"/>
    <property type="match status" value="1"/>
</dbReference>
<dbReference type="InterPro" id="IPR005828">
    <property type="entry name" value="MFS_sugar_transport-like"/>
</dbReference>
<feature type="transmembrane region" description="Helical" evidence="5">
    <location>
        <begin position="292"/>
        <end position="313"/>
    </location>
</feature>
<comment type="caution">
    <text evidence="7">The sequence shown here is derived from an EMBL/GenBank/DDBJ whole genome shotgun (WGS) entry which is preliminary data.</text>
</comment>
<evidence type="ECO:0000256" key="4">
    <source>
        <dbReference type="ARBA" id="ARBA00023136"/>
    </source>
</evidence>
<feature type="transmembrane region" description="Helical" evidence="5">
    <location>
        <begin position="349"/>
        <end position="367"/>
    </location>
</feature>
<keyword evidence="2 5" id="KW-0812">Transmembrane</keyword>
<evidence type="ECO:0000256" key="1">
    <source>
        <dbReference type="ARBA" id="ARBA00004141"/>
    </source>
</evidence>
<name>A0A7Y9NKX4_9BACT</name>
<feature type="transmembrane region" description="Helical" evidence="5">
    <location>
        <begin position="325"/>
        <end position="343"/>
    </location>
</feature>
<dbReference type="InterPro" id="IPR036259">
    <property type="entry name" value="MFS_trans_sf"/>
</dbReference>
<dbReference type="PANTHER" id="PTHR23508:SF10">
    <property type="entry name" value="CARBOXYLIC ACID TRANSPORTER PROTEIN HOMOLOG"/>
    <property type="match status" value="1"/>
</dbReference>
<reference evidence="7 8" key="1">
    <citation type="submission" date="2020-07" db="EMBL/GenBank/DDBJ databases">
        <title>Genomic Encyclopedia of Type Strains, Phase IV (KMG-V): Genome sequencing to study the core and pangenomes of soil and plant-associated prokaryotes.</title>
        <authorList>
            <person name="Whitman W."/>
        </authorList>
    </citation>
    <scope>NUCLEOTIDE SEQUENCE [LARGE SCALE GENOMIC DNA]</scope>
    <source>
        <strain evidence="7 8">M8UP30</strain>
    </source>
</reference>
<dbReference type="PROSITE" id="PS50850">
    <property type="entry name" value="MFS"/>
    <property type="match status" value="1"/>
</dbReference>
<comment type="subcellular location">
    <subcellularLocation>
        <location evidence="1">Membrane</location>
        <topology evidence="1">Multi-pass membrane protein</topology>
    </subcellularLocation>
</comment>
<organism evidence="7 8">
    <name type="scientific">Tunturiibacter lichenicola</name>
    <dbReference type="NCBI Taxonomy" id="2051959"/>
    <lineage>
        <taxon>Bacteria</taxon>
        <taxon>Pseudomonadati</taxon>
        <taxon>Acidobacteriota</taxon>
        <taxon>Terriglobia</taxon>
        <taxon>Terriglobales</taxon>
        <taxon>Acidobacteriaceae</taxon>
        <taxon>Tunturiibacter</taxon>
    </lineage>
</organism>
<feature type="transmembrane region" description="Helical" evidence="5">
    <location>
        <begin position="27"/>
        <end position="52"/>
    </location>
</feature>
<sequence>MATSIDTRQTDFSEMDNAGISKEHWKIMLISGMGFFTDAYDLFVIGVVMALLKPMWHVGKVEEGLVESTALLAAAIGALLFGRVADMVGRKRIYGVEVLVLAAGAIACAFSPNIWWLIGFRFILGIGIGGDYPVSATIMSEYAGKAHRGMLVTLVFAMQAAGLIVGPLLAAVLLSTHLSHDIIWRILVSFGALPALAVYGARRHLKESPRFLKAAGHEEDDSGNLKKAKHFDKKTHSISFWDGFTRLVDSKMIVIRLIGASAAWFLMDFAYYGNTVSSPLVLSALSSDHSVLQKTLTQLCIFTVFAAPGYAIAALTMDKLGRKTIQGLGFGMMALSFGLLALIPNVEKLMYPFLIIYGFSYFFTEFGPNATTFVYPSEIFPVKVRTTGHGIAAAMGKIGGFFGVFTFPFFMHWHGLPAAEGAAAIVSALGLIVTIFLLPETKGKSLEELSEEPATPLERAAA</sequence>
<keyword evidence="4 5" id="KW-0472">Membrane</keyword>
<feature type="transmembrane region" description="Helical" evidence="5">
    <location>
        <begin position="416"/>
        <end position="438"/>
    </location>
</feature>
<evidence type="ECO:0000256" key="2">
    <source>
        <dbReference type="ARBA" id="ARBA00022692"/>
    </source>
</evidence>
<feature type="transmembrane region" description="Helical" evidence="5">
    <location>
        <begin position="388"/>
        <end position="410"/>
    </location>
</feature>
<feature type="transmembrane region" description="Helical" evidence="5">
    <location>
        <begin position="182"/>
        <end position="201"/>
    </location>
</feature>
<feature type="transmembrane region" description="Helical" evidence="5">
    <location>
        <begin position="118"/>
        <end position="139"/>
    </location>
</feature>
<evidence type="ECO:0000256" key="3">
    <source>
        <dbReference type="ARBA" id="ARBA00022989"/>
    </source>
</evidence>
<proteinExistence type="predicted"/>
<dbReference type="PROSITE" id="PS00217">
    <property type="entry name" value="SUGAR_TRANSPORT_2"/>
    <property type="match status" value="1"/>
</dbReference>
<gene>
    <name evidence="7" type="ORF">HDF12_001492</name>
</gene>
<keyword evidence="3 5" id="KW-1133">Transmembrane helix</keyword>
<feature type="domain" description="Major facilitator superfamily (MFS) profile" evidence="6">
    <location>
        <begin position="27"/>
        <end position="442"/>
    </location>
</feature>
<feature type="transmembrane region" description="Helical" evidence="5">
    <location>
        <begin position="253"/>
        <end position="272"/>
    </location>
</feature>
<evidence type="ECO:0000256" key="5">
    <source>
        <dbReference type="SAM" id="Phobius"/>
    </source>
</evidence>
<dbReference type="PROSITE" id="PS00216">
    <property type="entry name" value="SUGAR_TRANSPORT_1"/>
    <property type="match status" value="1"/>
</dbReference>
<accession>A0A7Y9NKX4</accession>
<dbReference type="Pfam" id="PF00083">
    <property type="entry name" value="Sugar_tr"/>
    <property type="match status" value="1"/>
</dbReference>
<evidence type="ECO:0000259" key="6">
    <source>
        <dbReference type="PROSITE" id="PS50850"/>
    </source>
</evidence>
<feature type="transmembrane region" description="Helical" evidence="5">
    <location>
        <begin position="64"/>
        <end position="81"/>
    </location>
</feature>
<dbReference type="Proteomes" id="UP000534186">
    <property type="component" value="Unassembled WGS sequence"/>
</dbReference>
<dbReference type="InterPro" id="IPR020846">
    <property type="entry name" value="MFS_dom"/>
</dbReference>
<dbReference type="AlphaFoldDB" id="A0A7Y9NKX4"/>
<feature type="transmembrane region" description="Helical" evidence="5">
    <location>
        <begin position="93"/>
        <end position="112"/>
    </location>
</feature>
<evidence type="ECO:0000313" key="7">
    <source>
        <dbReference type="EMBL" id="NYF51127.1"/>
    </source>
</evidence>
<dbReference type="SUPFAM" id="SSF103473">
    <property type="entry name" value="MFS general substrate transporter"/>
    <property type="match status" value="1"/>
</dbReference>
<dbReference type="GO" id="GO:0046943">
    <property type="term" value="F:carboxylic acid transmembrane transporter activity"/>
    <property type="evidence" value="ECO:0007669"/>
    <property type="project" value="TreeGrafter"/>
</dbReference>
<evidence type="ECO:0000313" key="8">
    <source>
        <dbReference type="Proteomes" id="UP000534186"/>
    </source>
</evidence>
<dbReference type="EMBL" id="JACCCV010000001">
    <property type="protein sequence ID" value="NYF51127.1"/>
    <property type="molecule type" value="Genomic_DNA"/>
</dbReference>
<protein>
    <submittedName>
        <fullName evidence="7">MFS family permease</fullName>
    </submittedName>
</protein>
<dbReference type="InterPro" id="IPR005829">
    <property type="entry name" value="Sugar_transporter_CS"/>
</dbReference>
<dbReference type="Gene3D" id="1.20.1250.20">
    <property type="entry name" value="MFS general substrate transporter like domains"/>
    <property type="match status" value="1"/>
</dbReference>
<feature type="transmembrane region" description="Helical" evidence="5">
    <location>
        <begin position="151"/>
        <end position="176"/>
    </location>
</feature>